<evidence type="ECO:0000256" key="1">
    <source>
        <dbReference type="SAM" id="Phobius"/>
    </source>
</evidence>
<dbReference type="Proteomes" id="UP000317036">
    <property type="component" value="Unassembled WGS sequence"/>
</dbReference>
<dbReference type="RefSeq" id="WP_144843730.1">
    <property type="nucleotide sequence ID" value="NZ_VNJI01000004.1"/>
</dbReference>
<dbReference type="OrthoDB" id="2960907at2"/>
<evidence type="ECO:0000313" key="2">
    <source>
        <dbReference type="EMBL" id="TVY11083.1"/>
    </source>
</evidence>
<feature type="transmembrane region" description="Helical" evidence="1">
    <location>
        <begin position="321"/>
        <end position="340"/>
    </location>
</feature>
<feature type="transmembrane region" description="Helical" evidence="1">
    <location>
        <begin position="52"/>
        <end position="74"/>
    </location>
</feature>
<organism evidence="2 3">
    <name type="scientific">Paenibacillus cremeus</name>
    <dbReference type="NCBI Taxonomy" id="2163881"/>
    <lineage>
        <taxon>Bacteria</taxon>
        <taxon>Bacillati</taxon>
        <taxon>Bacillota</taxon>
        <taxon>Bacilli</taxon>
        <taxon>Bacillales</taxon>
        <taxon>Paenibacillaceae</taxon>
        <taxon>Paenibacillus</taxon>
    </lineage>
</organism>
<protein>
    <recommendedName>
        <fullName evidence="4">Permease</fullName>
    </recommendedName>
</protein>
<proteinExistence type="predicted"/>
<feature type="transmembrane region" description="Helical" evidence="1">
    <location>
        <begin position="128"/>
        <end position="150"/>
    </location>
</feature>
<feature type="transmembrane region" description="Helical" evidence="1">
    <location>
        <begin position="206"/>
        <end position="227"/>
    </location>
</feature>
<evidence type="ECO:0008006" key="4">
    <source>
        <dbReference type="Google" id="ProtNLM"/>
    </source>
</evidence>
<gene>
    <name evidence="2" type="ORF">FPZ49_04335</name>
</gene>
<sequence>MWSRWSQHVRPYLFTLLLLSFIATVASGETAWIKYIEGILALLSFVLSFHAARRMFQIVGSIFITAGIACLLWAHVPLQKLPLLLTSNVMLISLLYMLPFVNHAIRVGGYDRHLSRWLQVKGGRLDTLFVRSLIVSYCLSLFLFFAALPLMKRVLGKYLADVEESTAKRFMASSILPGFGIVAVWSPVEPLVATAVLLTGVSYAKLFPWMFAFSLVLLALGSLRGLAYRQKGALETAAALGSSYETRPTHAPSWSHTFQFFIALAILIGSAFLAHSIVSVSFFTAMTLILLPFSILWAVMKRRFNRFVKISRKKWQENTDGLRHLLVLFLSFGFFNAAIAQTPLFTWLSGPVQAISAWPVLLYICIAVLFLVLPVLGLHPLVVMSVIGLFLPPVLEVISPLSIAVVMIICSLASAFMGTFNSTVTIMSGLLQVNPYRITLWNLVFGVVFAVVGVIAGLLLL</sequence>
<feature type="transmembrane region" description="Helical" evidence="1">
    <location>
        <begin position="360"/>
        <end position="391"/>
    </location>
</feature>
<feature type="transmembrane region" description="Helical" evidence="1">
    <location>
        <begin position="81"/>
        <end position="101"/>
    </location>
</feature>
<feature type="transmembrane region" description="Helical" evidence="1">
    <location>
        <begin position="398"/>
        <end position="420"/>
    </location>
</feature>
<evidence type="ECO:0000313" key="3">
    <source>
        <dbReference type="Proteomes" id="UP000317036"/>
    </source>
</evidence>
<keyword evidence="3" id="KW-1185">Reference proteome</keyword>
<accession>A0A559KG26</accession>
<feature type="transmembrane region" description="Helical" evidence="1">
    <location>
        <begin position="170"/>
        <end position="186"/>
    </location>
</feature>
<dbReference type="AlphaFoldDB" id="A0A559KG26"/>
<keyword evidence="1" id="KW-0472">Membrane</keyword>
<keyword evidence="1" id="KW-0812">Transmembrane</keyword>
<dbReference type="EMBL" id="VNJI01000004">
    <property type="protein sequence ID" value="TVY11083.1"/>
    <property type="molecule type" value="Genomic_DNA"/>
</dbReference>
<reference evidence="2 3" key="1">
    <citation type="submission" date="2019-07" db="EMBL/GenBank/DDBJ databases">
        <authorList>
            <person name="Kim J."/>
        </authorList>
    </citation>
    <scope>NUCLEOTIDE SEQUENCE [LARGE SCALE GENOMIC DNA]</scope>
    <source>
        <strain evidence="2 3">JC52</strain>
    </source>
</reference>
<feature type="transmembrane region" description="Helical" evidence="1">
    <location>
        <begin position="257"/>
        <end position="274"/>
    </location>
</feature>
<feature type="transmembrane region" description="Helical" evidence="1">
    <location>
        <begin position="440"/>
        <end position="460"/>
    </location>
</feature>
<keyword evidence="1" id="KW-1133">Transmembrane helix</keyword>
<name>A0A559KG26_9BACL</name>
<feature type="transmembrane region" description="Helical" evidence="1">
    <location>
        <begin position="280"/>
        <end position="300"/>
    </location>
</feature>
<comment type="caution">
    <text evidence="2">The sequence shown here is derived from an EMBL/GenBank/DDBJ whole genome shotgun (WGS) entry which is preliminary data.</text>
</comment>